<dbReference type="InterPro" id="IPR050360">
    <property type="entry name" value="MFS_Sugar_Transporters"/>
</dbReference>
<feature type="transmembrane region" description="Helical" evidence="8">
    <location>
        <begin position="335"/>
        <end position="358"/>
    </location>
</feature>
<keyword evidence="11" id="KW-1185">Reference proteome</keyword>
<gene>
    <name evidence="10" type="ORF">N7509_011620</name>
</gene>
<keyword evidence="6 8" id="KW-0472">Membrane</keyword>
<evidence type="ECO:0000313" key="10">
    <source>
        <dbReference type="EMBL" id="KAJ5378501.1"/>
    </source>
</evidence>
<dbReference type="PROSITE" id="PS00217">
    <property type="entry name" value="SUGAR_TRANSPORT_2"/>
    <property type="match status" value="1"/>
</dbReference>
<evidence type="ECO:0000256" key="2">
    <source>
        <dbReference type="ARBA" id="ARBA00010992"/>
    </source>
</evidence>
<reference evidence="10" key="1">
    <citation type="submission" date="2022-12" db="EMBL/GenBank/DDBJ databases">
        <authorList>
            <person name="Petersen C."/>
        </authorList>
    </citation>
    <scope>NUCLEOTIDE SEQUENCE</scope>
    <source>
        <strain evidence="10">IBT 29677</strain>
    </source>
</reference>
<dbReference type="SUPFAM" id="SSF103473">
    <property type="entry name" value="MFS general substrate transporter"/>
    <property type="match status" value="1"/>
</dbReference>
<feature type="transmembrane region" description="Helical" evidence="8">
    <location>
        <begin position="430"/>
        <end position="452"/>
    </location>
</feature>
<evidence type="ECO:0000256" key="7">
    <source>
        <dbReference type="RuleBase" id="RU003346"/>
    </source>
</evidence>
<comment type="subcellular location">
    <subcellularLocation>
        <location evidence="1">Membrane</location>
        <topology evidence="1">Multi-pass membrane protein</topology>
    </subcellularLocation>
</comment>
<feature type="transmembrane region" description="Helical" evidence="8">
    <location>
        <begin position="392"/>
        <end position="418"/>
    </location>
</feature>
<dbReference type="InterPro" id="IPR003663">
    <property type="entry name" value="Sugar/inositol_transpt"/>
</dbReference>
<dbReference type="InterPro" id="IPR005828">
    <property type="entry name" value="MFS_sugar_transport-like"/>
</dbReference>
<evidence type="ECO:0000313" key="11">
    <source>
        <dbReference type="Proteomes" id="UP001147747"/>
    </source>
</evidence>
<feature type="transmembrane region" description="Helical" evidence="8">
    <location>
        <begin position="179"/>
        <end position="201"/>
    </location>
</feature>
<protein>
    <submittedName>
        <fullName evidence="10">Maltose permease Mal61</fullName>
    </submittedName>
</protein>
<name>A0A9W9SH41_9EURO</name>
<dbReference type="PANTHER" id="PTHR48022:SF41">
    <property type="entry name" value="MAJOR FACILITATOR SUPERFAMILY (MFS) PROFILE DOMAIN-CONTAINING PROTEIN"/>
    <property type="match status" value="1"/>
</dbReference>
<comment type="caution">
    <text evidence="10">The sequence shown here is derived from an EMBL/GenBank/DDBJ whole genome shotgun (WGS) entry which is preliminary data.</text>
</comment>
<dbReference type="InterPro" id="IPR020846">
    <property type="entry name" value="MFS_dom"/>
</dbReference>
<evidence type="ECO:0000256" key="8">
    <source>
        <dbReference type="SAM" id="Phobius"/>
    </source>
</evidence>
<evidence type="ECO:0000256" key="3">
    <source>
        <dbReference type="ARBA" id="ARBA00022448"/>
    </source>
</evidence>
<dbReference type="RefSeq" id="XP_056482287.1">
    <property type="nucleotide sequence ID" value="XM_056636257.1"/>
</dbReference>
<feature type="domain" description="Major facilitator superfamily (MFS) profile" evidence="9">
    <location>
        <begin position="46"/>
        <end position="487"/>
    </location>
</feature>
<keyword evidence="3 7" id="KW-0813">Transport</keyword>
<reference evidence="10" key="2">
    <citation type="journal article" date="2023" name="IMA Fungus">
        <title>Comparative genomic study of the Penicillium genus elucidates a diverse pangenome and 15 lateral gene transfer events.</title>
        <authorList>
            <person name="Petersen C."/>
            <person name="Sorensen T."/>
            <person name="Nielsen M.R."/>
            <person name="Sondergaard T.E."/>
            <person name="Sorensen J.L."/>
            <person name="Fitzpatrick D.A."/>
            <person name="Frisvad J.C."/>
            <person name="Nielsen K.L."/>
        </authorList>
    </citation>
    <scope>NUCLEOTIDE SEQUENCE</scope>
    <source>
        <strain evidence="10">IBT 29677</strain>
    </source>
</reference>
<dbReference type="EMBL" id="JAPZBU010000011">
    <property type="protein sequence ID" value="KAJ5378501.1"/>
    <property type="molecule type" value="Genomic_DNA"/>
</dbReference>
<proteinExistence type="inferred from homology"/>
<evidence type="ECO:0000259" key="9">
    <source>
        <dbReference type="PROSITE" id="PS50850"/>
    </source>
</evidence>
<keyword evidence="5 8" id="KW-1133">Transmembrane helix</keyword>
<dbReference type="GO" id="GO:0016020">
    <property type="term" value="C:membrane"/>
    <property type="evidence" value="ECO:0007669"/>
    <property type="project" value="UniProtKB-SubCell"/>
</dbReference>
<dbReference type="PANTHER" id="PTHR48022">
    <property type="entry name" value="PLASTIDIC GLUCOSE TRANSPORTER 4"/>
    <property type="match status" value="1"/>
</dbReference>
<evidence type="ECO:0000256" key="4">
    <source>
        <dbReference type="ARBA" id="ARBA00022692"/>
    </source>
</evidence>
<comment type="similarity">
    <text evidence="2 7">Belongs to the major facilitator superfamily. Sugar transporter (TC 2.A.1.1) family.</text>
</comment>
<evidence type="ECO:0000256" key="6">
    <source>
        <dbReference type="ARBA" id="ARBA00023136"/>
    </source>
</evidence>
<dbReference type="Proteomes" id="UP001147747">
    <property type="component" value="Unassembled WGS sequence"/>
</dbReference>
<sequence>MDTTDQKLKSAHLENVTTHDTMPDEQGCQEQTAWQCLAQNPWVFLFCLYGNLGAFMYGFDNLVLSLSLSMPGFAMEFGELTNGTYVIPAYWQSLWNAMAQVATMIGATIAGPVQDLLGRRASFLLAAIVSAAGVAVVYTSHTPGVFLAGKIVNGLSMGICLTTGQTYISEVTPLPLRGIALSFFTFCMNLGYMIAASVALPRMSMISSDAYRVLFAAAWVWPGVILLFLPFLPESPYFLVMKNRLEKARNSLVRLGNKSSEITGLLDQIIRVNEEEKARSAASKETSFLECFRGTNWRRTRIILFCNALQQVIGSSFMSNGPYFLVQAGMSAAKIGMMTEIGIGFGIASSILTAYLMTKVGRRRLIMFGISLSTTFFTVMGIAGCFPKSSDALWVVGIFLQLSWWVYGPAIGPAMAIAGEVSAVRLRAKSMAIGFTFNYFFSTVWNVAIPYLYNTDEANLGGKIGWIFAAMGAAALVGVYFIIPETKGRSFEELDEMFNENVGTRAFRKYQCAMPQQLQKLGQDE</sequence>
<dbReference type="InterPro" id="IPR036259">
    <property type="entry name" value="MFS_trans_sf"/>
</dbReference>
<dbReference type="AlphaFoldDB" id="A0A9W9SH41"/>
<dbReference type="InterPro" id="IPR005829">
    <property type="entry name" value="Sugar_transporter_CS"/>
</dbReference>
<evidence type="ECO:0000256" key="5">
    <source>
        <dbReference type="ARBA" id="ARBA00022989"/>
    </source>
</evidence>
<dbReference type="FunFam" id="1.20.1250.20:FF:000078">
    <property type="entry name" value="MFS maltose transporter, putative"/>
    <property type="match status" value="1"/>
</dbReference>
<feature type="transmembrane region" description="Helical" evidence="8">
    <location>
        <begin position="464"/>
        <end position="483"/>
    </location>
</feature>
<dbReference type="GO" id="GO:0005351">
    <property type="term" value="F:carbohydrate:proton symporter activity"/>
    <property type="evidence" value="ECO:0007669"/>
    <property type="project" value="TreeGrafter"/>
</dbReference>
<dbReference type="NCBIfam" id="TIGR00879">
    <property type="entry name" value="SP"/>
    <property type="match status" value="1"/>
</dbReference>
<organism evidence="10 11">
    <name type="scientific">Penicillium cosmopolitanum</name>
    <dbReference type="NCBI Taxonomy" id="1131564"/>
    <lineage>
        <taxon>Eukaryota</taxon>
        <taxon>Fungi</taxon>
        <taxon>Dikarya</taxon>
        <taxon>Ascomycota</taxon>
        <taxon>Pezizomycotina</taxon>
        <taxon>Eurotiomycetes</taxon>
        <taxon>Eurotiomycetidae</taxon>
        <taxon>Eurotiales</taxon>
        <taxon>Aspergillaceae</taxon>
        <taxon>Penicillium</taxon>
    </lineage>
</organism>
<dbReference type="GeneID" id="81375237"/>
<feature type="transmembrane region" description="Helical" evidence="8">
    <location>
        <begin position="365"/>
        <end position="386"/>
    </location>
</feature>
<dbReference type="Pfam" id="PF00083">
    <property type="entry name" value="Sugar_tr"/>
    <property type="match status" value="1"/>
</dbReference>
<dbReference type="PROSITE" id="PS50850">
    <property type="entry name" value="MFS"/>
    <property type="match status" value="1"/>
</dbReference>
<dbReference type="OrthoDB" id="6612291at2759"/>
<keyword evidence="4 8" id="KW-0812">Transmembrane</keyword>
<feature type="transmembrane region" description="Helical" evidence="8">
    <location>
        <begin position="213"/>
        <end position="232"/>
    </location>
</feature>
<feature type="transmembrane region" description="Helical" evidence="8">
    <location>
        <begin position="42"/>
        <end position="59"/>
    </location>
</feature>
<dbReference type="Gene3D" id="1.20.1250.20">
    <property type="entry name" value="MFS general substrate transporter like domains"/>
    <property type="match status" value="1"/>
</dbReference>
<evidence type="ECO:0000256" key="1">
    <source>
        <dbReference type="ARBA" id="ARBA00004141"/>
    </source>
</evidence>
<accession>A0A9W9SH41</accession>
<feature type="transmembrane region" description="Helical" evidence="8">
    <location>
        <begin position="121"/>
        <end position="140"/>
    </location>
</feature>